<dbReference type="Pfam" id="PF17853">
    <property type="entry name" value="GGDEF_2"/>
    <property type="match status" value="1"/>
</dbReference>
<dbReference type="PANTHER" id="PTHR33744:SF1">
    <property type="entry name" value="DNA-BINDING TRANSCRIPTIONAL ACTIVATOR ADER"/>
    <property type="match status" value="1"/>
</dbReference>
<sequence>MVEEDNMLTQEEILLLNRCGKILAMGIEQAKKQQADKYFYDNIHYKEFYDYIAGFREYEGEALLELLRFVYFQPQKRRILLLAEIYSENLETEDLLRILEGQVQNTKETRGMGMTVFSYNRKFMIYLFPSDSKTTLDFAYGAKKLANNIILFVNQKDPQGKIRIGISRCSEDIEGIARSYREAEKALDIGEKLGKSEKVLIYNDLSIYDYFIQYPKCDETTFYHRILELRLYDERNNTELTITLLKFLELKFSMSDTASALYITEIHC</sequence>
<protein>
    <recommendedName>
        <fullName evidence="1">CdaR GGDEF-like domain-containing protein</fullName>
    </recommendedName>
</protein>
<evidence type="ECO:0000313" key="3">
    <source>
        <dbReference type="Proteomes" id="UP000266376"/>
    </source>
</evidence>
<feature type="domain" description="CdaR GGDEF-like" evidence="1">
    <location>
        <begin position="61"/>
        <end position="189"/>
    </location>
</feature>
<dbReference type="PANTHER" id="PTHR33744">
    <property type="entry name" value="CARBOHYDRATE DIACID REGULATOR"/>
    <property type="match status" value="1"/>
</dbReference>
<dbReference type="InterPro" id="IPR042070">
    <property type="entry name" value="PucR_C-HTH_sf"/>
</dbReference>
<accession>A0A395XLN0</accession>
<dbReference type="Proteomes" id="UP000266376">
    <property type="component" value="Unassembled WGS sequence"/>
</dbReference>
<dbReference type="InterPro" id="IPR041522">
    <property type="entry name" value="CdaR_GGDEF"/>
</dbReference>
<gene>
    <name evidence="2" type="ORF">DWV67_08485</name>
</gene>
<name>A0A395XLN0_9FIRM</name>
<evidence type="ECO:0000313" key="2">
    <source>
        <dbReference type="EMBL" id="RGW53062.1"/>
    </source>
</evidence>
<reference evidence="2 3" key="1">
    <citation type="submission" date="2018-08" db="EMBL/GenBank/DDBJ databases">
        <title>A genome reference for cultivated species of the human gut microbiota.</title>
        <authorList>
            <person name="Zou Y."/>
            <person name="Xue W."/>
            <person name="Luo G."/>
        </authorList>
    </citation>
    <scope>NUCLEOTIDE SEQUENCE [LARGE SCALE GENOMIC DNA]</scope>
    <source>
        <strain evidence="2 3">AF12-11</strain>
    </source>
</reference>
<dbReference type="EMBL" id="QSAJ01000018">
    <property type="protein sequence ID" value="RGW53062.1"/>
    <property type="molecule type" value="Genomic_DNA"/>
</dbReference>
<dbReference type="Gene3D" id="1.10.10.2840">
    <property type="entry name" value="PucR C-terminal helix-turn-helix domain"/>
    <property type="match status" value="1"/>
</dbReference>
<dbReference type="AlphaFoldDB" id="A0A395XLN0"/>
<comment type="caution">
    <text evidence="2">The sequence shown here is derived from an EMBL/GenBank/DDBJ whole genome shotgun (WGS) entry which is preliminary data.</text>
</comment>
<dbReference type="InterPro" id="IPR051448">
    <property type="entry name" value="CdaR-like_regulators"/>
</dbReference>
<evidence type="ECO:0000259" key="1">
    <source>
        <dbReference type="Pfam" id="PF17853"/>
    </source>
</evidence>
<proteinExistence type="predicted"/>
<organism evidence="2 3">
    <name type="scientific">Dorea formicigenerans</name>
    <dbReference type="NCBI Taxonomy" id="39486"/>
    <lineage>
        <taxon>Bacteria</taxon>
        <taxon>Bacillati</taxon>
        <taxon>Bacillota</taxon>
        <taxon>Clostridia</taxon>
        <taxon>Lachnospirales</taxon>
        <taxon>Lachnospiraceae</taxon>
        <taxon>Dorea</taxon>
    </lineage>
</organism>